<dbReference type="PANTHER" id="PTHR10629">
    <property type="entry name" value="CYTOSINE-SPECIFIC METHYLTRANSFERASE"/>
    <property type="match status" value="1"/>
</dbReference>
<evidence type="ECO:0000256" key="7">
    <source>
        <dbReference type="RuleBase" id="RU000416"/>
    </source>
</evidence>
<dbReference type="InterPro" id="IPR018117">
    <property type="entry name" value="C5_DNA_meth_AS"/>
</dbReference>
<dbReference type="EC" id="2.1.1.37" evidence="8"/>
<dbReference type="GO" id="GO:0044027">
    <property type="term" value="P:negative regulation of gene expression via chromosomal CpG island methylation"/>
    <property type="evidence" value="ECO:0007669"/>
    <property type="project" value="TreeGrafter"/>
</dbReference>
<dbReference type="GO" id="GO:0009307">
    <property type="term" value="P:DNA restriction-modification system"/>
    <property type="evidence" value="ECO:0007669"/>
    <property type="project" value="UniProtKB-KW"/>
</dbReference>
<evidence type="ECO:0000256" key="1">
    <source>
        <dbReference type="ARBA" id="ARBA00022603"/>
    </source>
</evidence>
<dbReference type="GO" id="GO:0003677">
    <property type="term" value="F:DNA binding"/>
    <property type="evidence" value="ECO:0007669"/>
    <property type="project" value="TreeGrafter"/>
</dbReference>
<name>A0AAF0C7U2_9GAMM</name>
<dbReference type="EMBL" id="CP059733">
    <property type="protein sequence ID" value="WDE03706.1"/>
    <property type="molecule type" value="Genomic_DNA"/>
</dbReference>
<keyword evidence="10" id="KW-1185">Reference proteome</keyword>
<comment type="similarity">
    <text evidence="6 7">Belongs to the class I-like SAM-binding methyltransferase superfamily. C5-methyltransferase family.</text>
</comment>
<dbReference type="PRINTS" id="PR00105">
    <property type="entry name" value="C5METTRFRASE"/>
</dbReference>
<evidence type="ECO:0000313" key="9">
    <source>
        <dbReference type="EMBL" id="WDE03706.1"/>
    </source>
</evidence>
<sequence>MNLNTQIIDVFAGPGGLGEGFSAYNIEQNKKYPFQIKISVEMEENAHKTLRLRAFLRYFNQNPKLETPQIYVDYISGKNKLLGKLLEFRSFDFDDRKHIKTENDTREWDLLSPEFYCPKEYDKAKKLYSEQWGEIEKAIKRAMFEARRMTLGPDEKDIHKAIAEQIDPNVPSILIGGPPCQAFSMAGRSRRKGHVTNNVSSDTDENGKAIWDQDSDGRTWLYKEYIKIISEFQPEVFVMENVKGMLTAKVKDAEGNKVDIWRWIFADLNKPANVINTADPNLEYDIYSLACDINFKGGSDELQALNGNSFVLHAKNYGIPQARERVILLGIKKDISEKLSREFRSFLVPVQPEKQTTVQDAIGDLPVLRAGVGTTEHFSVDDEIPVRTKLKQAEETDFWRSTLNDKLTNTVTHLAESLDEHQQKVWSILNRAFSGHEKLLKLSKKFNSFTDKQTETTNTSIEKFTKFDFTRLEKETENNQSVIELKKWYTGGEEKTWILNHEARSHMDTDLCRYIYSSSYSLIKPQGEERDYPRLQELEEAGLDPKGHKNKKSFVDRFRTQIWNQPSTTVTSHIAKDGHYYIHPDPSQMRSLTVREAARLQTFPDNYFFEGPRTAQFIQVGNAVPPLLANKIAGVVNNIFNP</sequence>
<feature type="active site" evidence="6">
    <location>
        <position position="180"/>
    </location>
</feature>
<dbReference type="GO" id="GO:0003886">
    <property type="term" value="F:DNA (cytosine-5-)-methyltransferase activity"/>
    <property type="evidence" value="ECO:0007669"/>
    <property type="project" value="UniProtKB-EC"/>
</dbReference>
<keyword evidence="2 6" id="KW-0808">Transferase</keyword>
<evidence type="ECO:0000256" key="2">
    <source>
        <dbReference type="ARBA" id="ARBA00022679"/>
    </source>
</evidence>
<dbReference type="RefSeq" id="WP_044842490.1">
    <property type="nucleotide sequence ID" value="NZ_CP059733.1"/>
</dbReference>
<dbReference type="PROSITE" id="PS00094">
    <property type="entry name" value="C5_MTASE_1"/>
    <property type="match status" value="1"/>
</dbReference>
<keyword evidence="1 6" id="KW-0489">Methyltransferase</keyword>
<comment type="catalytic activity">
    <reaction evidence="5 8">
        <text>a 2'-deoxycytidine in DNA + S-adenosyl-L-methionine = a 5-methyl-2'-deoxycytidine in DNA + S-adenosyl-L-homocysteine + H(+)</text>
        <dbReference type="Rhea" id="RHEA:13681"/>
        <dbReference type="Rhea" id="RHEA-COMP:11369"/>
        <dbReference type="Rhea" id="RHEA-COMP:11370"/>
        <dbReference type="ChEBI" id="CHEBI:15378"/>
        <dbReference type="ChEBI" id="CHEBI:57856"/>
        <dbReference type="ChEBI" id="CHEBI:59789"/>
        <dbReference type="ChEBI" id="CHEBI:85452"/>
        <dbReference type="ChEBI" id="CHEBI:85454"/>
        <dbReference type="EC" id="2.1.1.37"/>
    </reaction>
</comment>
<dbReference type="NCBIfam" id="TIGR00675">
    <property type="entry name" value="dcm"/>
    <property type="match status" value="1"/>
</dbReference>
<accession>A0AAF0C7U2</accession>
<dbReference type="InterPro" id="IPR001525">
    <property type="entry name" value="C5_MeTfrase"/>
</dbReference>
<keyword evidence="4" id="KW-0680">Restriction system</keyword>
<dbReference type="Gene3D" id="3.90.120.10">
    <property type="entry name" value="DNA Methylase, subunit A, domain 2"/>
    <property type="match status" value="1"/>
</dbReference>
<evidence type="ECO:0000313" key="10">
    <source>
        <dbReference type="Proteomes" id="UP000032352"/>
    </source>
</evidence>
<dbReference type="GO" id="GO:0032259">
    <property type="term" value="P:methylation"/>
    <property type="evidence" value="ECO:0007669"/>
    <property type="project" value="UniProtKB-KW"/>
</dbReference>
<dbReference type="Pfam" id="PF00145">
    <property type="entry name" value="DNA_methylase"/>
    <property type="match status" value="2"/>
</dbReference>
<keyword evidence="3 6" id="KW-0949">S-adenosyl-L-methionine</keyword>
<dbReference type="KEGG" id="tvd:SG34_020305"/>
<dbReference type="Gene3D" id="3.40.50.150">
    <property type="entry name" value="Vaccinia Virus protein VP39"/>
    <property type="match status" value="1"/>
</dbReference>
<evidence type="ECO:0000256" key="4">
    <source>
        <dbReference type="ARBA" id="ARBA00022747"/>
    </source>
</evidence>
<dbReference type="Proteomes" id="UP000032352">
    <property type="component" value="Chromosome"/>
</dbReference>
<dbReference type="SUPFAM" id="SSF53335">
    <property type="entry name" value="S-adenosyl-L-methionine-dependent methyltransferases"/>
    <property type="match status" value="1"/>
</dbReference>
<dbReference type="REBASE" id="113155">
    <property type="entry name" value="M.TviXOM25ORF30990P"/>
</dbReference>
<dbReference type="InterPro" id="IPR029063">
    <property type="entry name" value="SAM-dependent_MTases_sf"/>
</dbReference>
<protein>
    <recommendedName>
        <fullName evidence="8">Cytosine-specific methyltransferase</fullName>
        <ecNumber evidence="8">2.1.1.37</ecNumber>
    </recommendedName>
</protein>
<dbReference type="PANTHER" id="PTHR10629:SF52">
    <property type="entry name" value="DNA (CYTOSINE-5)-METHYLTRANSFERASE 1"/>
    <property type="match status" value="1"/>
</dbReference>
<evidence type="ECO:0000256" key="3">
    <source>
        <dbReference type="ARBA" id="ARBA00022691"/>
    </source>
</evidence>
<proteinExistence type="inferred from homology"/>
<dbReference type="InterPro" id="IPR050390">
    <property type="entry name" value="C5-Methyltransferase"/>
</dbReference>
<reference evidence="9 10" key="1">
    <citation type="journal article" date="2015" name="Genome Announc.">
        <title>Draft Genome Sequences of Marine Isolates of Thalassomonas viridans and Thalassomonas actiniarum.</title>
        <authorList>
            <person name="Olonade I."/>
            <person name="van Zyl L.J."/>
            <person name="Trindade M."/>
        </authorList>
    </citation>
    <scope>NUCLEOTIDE SEQUENCE [LARGE SCALE GENOMIC DNA]</scope>
    <source>
        <strain evidence="9 10">XOM25</strain>
    </source>
</reference>
<gene>
    <name evidence="9" type="ORF">SG34_020305</name>
</gene>
<organism evidence="9 10">
    <name type="scientific">Thalassomonas viridans</name>
    <dbReference type="NCBI Taxonomy" id="137584"/>
    <lineage>
        <taxon>Bacteria</taxon>
        <taxon>Pseudomonadati</taxon>
        <taxon>Pseudomonadota</taxon>
        <taxon>Gammaproteobacteria</taxon>
        <taxon>Alteromonadales</taxon>
        <taxon>Colwelliaceae</taxon>
        <taxon>Thalassomonas</taxon>
    </lineage>
</organism>
<reference evidence="9 10" key="2">
    <citation type="journal article" date="2022" name="Mar. Drugs">
        <title>Bioassay-Guided Fractionation Leads to the Detection of Cholic Acid Generated by the Rare Thalassomonas sp.</title>
        <authorList>
            <person name="Pheiffer F."/>
            <person name="Schneider Y.K."/>
            <person name="Hansen E.H."/>
            <person name="Andersen J.H."/>
            <person name="Isaksson J."/>
            <person name="Busche T."/>
            <person name="R C."/>
            <person name="Kalinowski J."/>
            <person name="Zyl L.V."/>
            <person name="Trindade M."/>
        </authorList>
    </citation>
    <scope>NUCLEOTIDE SEQUENCE [LARGE SCALE GENOMIC DNA]</scope>
    <source>
        <strain evidence="9 10">XOM25</strain>
    </source>
</reference>
<evidence type="ECO:0000256" key="5">
    <source>
        <dbReference type="ARBA" id="ARBA00047422"/>
    </source>
</evidence>
<evidence type="ECO:0000256" key="6">
    <source>
        <dbReference type="PROSITE-ProRule" id="PRU01016"/>
    </source>
</evidence>
<dbReference type="PROSITE" id="PS51679">
    <property type="entry name" value="SAM_MT_C5"/>
    <property type="match status" value="1"/>
</dbReference>
<evidence type="ECO:0000256" key="8">
    <source>
        <dbReference type="RuleBase" id="RU000417"/>
    </source>
</evidence>
<dbReference type="AlphaFoldDB" id="A0AAF0C7U2"/>